<accession>B4VP35</accession>
<sequence>MLTINQSLQRLIYGSAIAPLLFIPCNPVLAQITPDSTLGAEGSSILPNGVVIDGVTADLIQDGASRGSALFHSFLEFNINEGQRVYFANPDGIEAIFSRVTGTDPSDILGTLGVNGAADLIFINPNGIIFGENAQLDIRGSFIGSTANGVVFENGTTFSATNPEAPPLLTINVPLGLQYGNQNPAAITNSGTLEVGEDLTLVGGTVTSLGQLAAPAGHLEIAALTGDATVRDGLAQSAVLFANNNLILEESQLVTAGDLILLAGDTVRVRDSVEIPFIAHAGGNLYIQGNQGIDILALNHPGTPFQSGGELSLVSDGVISGDAHFASGSQFAILNLAGEPGEFWSYYDPIISVDGDVIIGDYTGASLLIEATGSIKTGNITITQADVALNNTNDPTDPDIAILTSEPALIMRSGVDTLKYPVTPPNLPQQPPPPPTNSTFKYENNFQGSVGSEWSNTQTETTPAGCTICTTFLGPFGQETVSLTLNNLPSPAQVTGSFELFIIGSWDGNDTSAISGPDVWQLSIDNNVWVNATFSNVNSKQSFPDDYLQGEHPSHQSADHIDELGYTSSTIPDLTFGDSIYTIEFSLEHTSNSLQLDFSKLPPGEVLENENWGIDDIEVVAEVSSTPPVTPPDNSLTLPSFTTSVKPSDGSITTVNIETLGGRVILDATSDINLIGGITSNGGEISIHSDSAVNATGVIIDSTNNEGTGNSGNIDVTAQSVSLADGARLLSRVVGNNQGGNITVKASESVNLTDSLPEGNSTGLFATSDGSGKPGNVFVETPELNLQGRARILTEAYDIGNAGELRIETDRLSLQGGASS</sequence>
<evidence type="ECO:0000313" key="3">
    <source>
        <dbReference type="Proteomes" id="UP000003835"/>
    </source>
</evidence>
<dbReference type="RefSeq" id="WP_006100371.1">
    <property type="nucleotide sequence ID" value="NZ_DS989846.1"/>
</dbReference>
<dbReference type="InterPro" id="IPR011050">
    <property type="entry name" value="Pectin_lyase_fold/virulence"/>
</dbReference>
<dbReference type="Gene3D" id="2.160.20.10">
    <property type="entry name" value="Single-stranded right-handed beta-helix, Pectin lyase-like"/>
    <property type="match status" value="2"/>
</dbReference>
<keyword evidence="3" id="KW-1185">Reference proteome</keyword>
<dbReference type="SMART" id="SM00912">
    <property type="entry name" value="Haemagg_act"/>
    <property type="match status" value="1"/>
</dbReference>
<organism evidence="2 3">
    <name type="scientific">Coleofasciculus chthonoplastes PCC 7420</name>
    <dbReference type="NCBI Taxonomy" id="118168"/>
    <lineage>
        <taxon>Bacteria</taxon>
        <taxon>Bacillati</taxon>
        <taxon>Cyanobacteriota</taxon>
        <taxon>Cyanophyceae</taxon>
        <taxon>Coleofasciculales</taxon>
        <taxon>Coleofasciculaceae</taxon>
        <taxon>Coleofasciculus</taxon>
    </lineage>
</organism>
<evidence type="ECO:0000259" key="1">
    <source>
        <dbReference type="SMART" id="SM00912"/>
    </source>
</evidence>
<evidence type="ECO:0000313" key="2">
    <source>
        <dbReference type="EMBL" id="EDX76644.1"/>
    </source>
</evidence>
<proteinExistence type="predicted"/>
<feature type="domain" description="Filamentous haemagglutinin FhaB/tRNA nuclease CdiA-like TPS" evidence="1">
    <location>
        <begin position="47"/>
        <end position="153"/>
    </location>
</feature>
<dbReference type="Pfam" id="PF05860">
    <property type="entry name" value="TPS"/>
    <property type="match status" value="1"/>
</dbReference>
<dbReference type="EMBL" id="DS989846">
    <property type="protein sequence ID" value="EDX76644.1"/>
    <property type="molecule type" value="Genomic_DNA"/>
</dbReference>
<gene>
    <name evidence="2" type="ORF">MC7420_4900</name>
</gene>
<protein>
    <submittedName>
        <fullName evidence="2">Haemagglutination activity domain protein</fullName>
    </submittedName>
</protein>
<dbReference type="InterPro" id="IPR008638">
    <property type="entry name" value="FhaB/CdiA-like_TPS"/>
</dbReference>
<dbReference type="NCBIfam" id="TIGR01901">
    <property type="entry name" value="adhes_NPXG"/>
    <property type="match status" value="1"/>
</dbReference>
<name>B4VP35_9CYAN</name>
<dbReference type="InterPro" id="IPR012334">
    <property type="entry name" value="Pectin_lyas_fold"/>
</dbReference>
<reference evidence="2 3" key="1">
    <citation type="submission" date="2008-07" db="EMBL/GenBank/DDBJ databases">
        <authorList>
            <person name="Tandeau de Marsac N."/>
            <person name="Ferriera S."/>
            <person name="Johnson J."/>
            <person name="Kravitz S."/>
            <person name="Beeson K."/>
            <person name="Sutton G."/>
            <person name="Rogers Y.-H."/>
            <person name="Friedman R."/>
            <person name="Frazier M."/>
            <person name="Venter J.C."/>
        </authorList>
    </citation>
    <scope>NUCLEOTIDE SEQUENCE [LARGE SCALE GENOMIC DNA]</scope>
    <source>
        <strain evidence="2 3">PCC 7420</strain>
    </source>
</reference>
<dbReference type="HOGENOM" id="CLU_344765_0_0_3"/>
<dbReference type="OrthoDB" id="518142at2"/>
<dbReference type="eggNOG" id="COG3391">
    <property type="taxonomic scope" value="Bacteria"/>
</dbReference>
<dbReference type="AlphaFoldDB" id="B4VP35"/>
<dbReference type="eggNOG" id="COG3210">
    <property type="taxonomic scope" value="Bacteria"/>
</dbReference>
<dbReference type="SUPFAM" id="SSF51126">
    <property type="entry name" value="Pectin lyase-like"/>
    <property type="match status" value="2"/>
</dbReference>
<dbReference type="Proteomes" id="UP000003835">
    <property type="component" value="Unassembled WGS sequence"/>
</dbReference>
<dbReference type="STRING" id="118168.MC7420_4900"/>